<accession>F2HI92</accession>
<keyword evidence="1" id="KW-0542">Nucleomorph</keyword>
<sequence>MVLSCFDLKFYLNQKFGTIKNNIKISGKTLFPVQIILLIIKRLEVSFSFMFNVSCITLFFQKSCKIMQKNINFSFDTFLHSVSLSQIRYNITNYIDKYITIL</sequence>
<evidence type="ECO:0000313" key="2">
    <source>
        <dbReference type="Proteomes" id="UP000243423"/>
    </source>
</evidence>
<dbReference type="RefSeq" id="XP_003239914.1">
    <property type="nucleotide sequence ID" value="XM_003239866.1"/>
</dbReference>
<dbReference type="AlphaFoldDB" id="F2HI92"/>
<gene>
    <name evidence="1" type="ORF">CPARA_3gp358</name>
</gene>
<dbReference type="EMBL" id="CP002174">
    <property type="protein sequence ID" value="AEA39016.1"/>
    <property type="molecule type" value="Genomic_DNA"/>
</dbReference>
<geneLocation type="nucleomorph" evidence="1"/>
<organism evidence="1 2">
    <name type="scientific">Cryptomonas paramaecium</name>
    <dbReference type="NCBI Taxonomy" id="2898"/>
    <lineage>
        <taxon>Eukaryota</taxon>
        <taxon>Cryptophyceae</taxon>
        <taxon>Cryptomonadales</taxon>
        <taxon>Cryptomonadaceae</taxon>
        <taxon>Cryptomonas</taxon>
    </lineage>
</organism>
<dbReference type="GeneID" id="10447424"/>
<proteinExistence type="predicted"/>
<protein>
    <submittedName>
        <fullName evidence="1">Uncharacterized protein</fullName>
    </submittedName>
</protein>
<name>F2HI92_9CRYP</name>
<reference evidence="1 2" key="1">
    <citation type="journal article" date="2011" name="Genome Biol. Evol.">
        <title>Complete nucleomorph genome sequence of the nonphotosynthetic alga Cryptomonas paramecium reveals a core nucleomorph gene set.</title>
        <authorList>
            <person name="Tanifuji G."/>
            <person name="Onodera N.T."/>
            <person name="Wheeler T.J."/>
            <person name="Dlutek M."/>
            <person name="Donaher N."/>
            <person name="Archibald J.M."/>
        </authorList>
    </citation>
    <scope>NUCLEOTIDE SEQUENCE [LARGE SCALE GENOMIC DNA]</scope>
    <source>
        <strain evidence="1 2">CCAP977/2A</strain>
    </source>
</reference>
<dbReference type="Proteomes" id="UP000243423">
    <property type="component" value="Nucleomorph 3"/>
</dbReference>
<evidence type="ECO:0000313" key="1">
    <source>
        <dbReference type="EMBL" id="AEA39016.1"/>
    </source>
</evidence>